<feature type="compositionally biased region" description="Basic and acidic residues" evidence="1">
    <location>
        <begin position="82"/>
        <end position="93"/>
    </location>
</feature>
<organism evidence="2 3">
    <name type="scientific">Aduncisulcus paluster</name>
    <dbReference type="NCBI Taxonomy" id="2918883"/>
    <lineage>
        <taxon>Eukaryota</taxon>
        <taxon>Metamonada</taxon>
        <taxon>Carpediemonas-like organisms</taxon>
        <taxon>Aduncisulcus</taxon>
    </lineage>
</organism>
<evidence type="ECO:0000313" key="2">
    <source>
        <dbReference type="EMBL" id="GKT36894.1"/>
    </source>
</evidence>
<dbReference type="Proteomes" id="UP001057375">
    <property type="component" value="Unassembled WGS sequence"/>
</dbReference>
<feature type="compositionally biased region" description="Basic and acidic residues" evidence="1">
    <location>
        <begin position="133"/>
        <end position="143"/>
    </location>
</feature>
<sequence>MRVEEEEKRRKDEIDNLGKVLVEARVELEGVRSENEKLAADLAAALQHIDILKDSEAPWSHRDKGSPKHDQRRLPSKQRKFRDRDTIEHDRRSASSSYIEGDTISGGRSHTPVTIPQVFGSSLTVPHASGQSDRTHSIGRETHVPPVEYDEEDNAVSESIQMEGILTLSHYDE</sequence>
<feature type="region of interest" description="Disordered" evidence="1">
    <location>
        <begin position="53"/>
        <end position="158"/>
    </location>
</feature>
<gene>
    <name evidence="2" type="ORF">ADUPG1_009778</name>
</gene>
<dbReference type="EMBL" id="BQXS01011328">
    <property type="protein sequence ID" value="GKT36894.1"/>
    <property type="molecule type" value="Genomic_DNA"/>
</dbReference>
<proteinExistence type="predicted"/>
<feature type="compositionally biased region" description="Basic and acidic residues" evidence="1">
    <location>
        <begin position="53"/>
        <end position="73"/>
    </location>
</feature>
<feature type="compositionally biased region" description="Polar residues" evidence="1">
    <location>
        <begin position="106"/>
        <end position="132"/>
    </location>
</feature>
<accession>A0ABQ5KZK7</accession>
<evidence type="ECO:0000313" key="3">
    <source>
        <dbReference type="Proteomes" id="UP001057375"/>
    </source>
</evidence>
<protein>
    <submittedName>
        <fullName evidence="2">Uncharacterized protein</fullName>
    </submittedName>
</protein>
<reference evidence="2" key="1">
    <citation type="submission" date="2022-03" db="EMBL/GenBank/DDBJ databases">
        <title>Draft genome sequence of Aduncisulcus paluster, a free-living microaerophilic Fornicata.</title>
        <authorList>
            <person name="Yuyama I."/>
            <person name="Kume K."/>
            <person name="Tamura T."/>
            <person name="Inagaki Y."/>
            <person name="Hashimoto T."/>
        </authorList>
    </citation>
    <scope>NUCLEOTIDE SEQUENCE</scope>
    <source>
        <strain evidence="2">NY0171</strain>
    </source>
</reference>
<keyword evidence="3" id="KW-1185">Reference proteome</keyword>
<name>A0ABQ5KZK7_9EUKA</name>
<comment type="caution">
    <text evidence="2">The sequence shown here is derived from an EMBL/GenBank/DDBJ whole genome shotgun (WGS) entry which is preliminary data.</text>
</comment>
<evidence type="ECO:0000256" key="1">
    <source>
        <dbReference type="SAM" id="MobiDB-lite"/>
    </source>
</evidence>